<feature type="domain" description="CBS" evidence="11">
    <location>
        <begin position="229"/>
        <end position="288"/>
    </location>
</feature>
<evidence type="ECO:0000256" key="7">
    <source>
        <dbReference type="ARBA" id="ARBA00023136"/>
    </source>
</evidence>
<dbReference type="InterPro" id="IPR046342">
    <property type="entry name" value="CBS_dom_sf"/>
</dbReference>
<dbReference type="RefSeq" id="WP_381516270.1">
    <property type="nucleotide sequence ID" value="NZ_JBHUEL010000012.1"/>
</dbReference>
<evidence type="ECO:0000259" key="11">
    <source>
        <dbReference type="PROSITE" id="PS51371"/>
    </source>
</evidence>
<dbReference type="InterPro" id="IPR002550">
    <property type="entry name" value="CNNM"/>
</dbReference>
<dbReference type="PROSITE" id="PS51371">
    <property type="entry name" value="CBS"/>
    <property type="match status" value="2"/>
</dbReference>
<dbReference type="SUPFAM" id="SSF54631">
    <property type="entry name" value="CBS-domain pair"/>
    <property type="match status" value="1"/>
</dbReference>
<dbReference type="CDD" id="cd04590">
    <property type="entry name" value="CBS_pair_CorC_HlyC_assoc"/>
    <property type="match status" value="1"/>
</dbReference>
<comment type="similarity">
    <text evidence="2">Belongs to the UPF0053 family. Hemolysin C subfamily.</text>
</comment>
<dbReference type="InterPro" id="IPR044751">
    <property type="entry name" value="Ion_transp-like_CBS"/>
</dbReference>
<feature type="domain" description="CNNM transmembrane" evidence="12">
    <location>
        <begin position="8"/>
        <end position="210"/>
    </location>
</feature>
<feature type="transmembrane region" description="Helical" evidence="10">
    <location>
        <begin position="68"/>
        <end position="89"/>
    </location>
</feature>
<dbReference type="EMBL" id="JBHUEL010000012">
    <property type="protein sequence ID" value="MFD1768041.1"/>
    <property type="molecule type" value="Genomic_DNA"/>
</dbReference>
<keyword evidence="14" id="KW-1185">Reference proteome</keyword>
<organism evidence="13 14">
    <name type="scientific">Sphingorhabdus buctiana</name>
    <dbReference type="NCBI Taxonomy" id="1508805"/>
    <lineage>
        <taxon>Bacteria</taxon>
        <taxon>Pseudomonadati</taxon>
        <taxon>Pseudomonadota</taxon>
        <taxon>Alphaproteobacteria</taxon>
        <taxon>Sphingomonadales</taxon>
        <taxon>Sphingomonadaceae</taxon>
        <taxon>Sphingorhabdus</taxon>
    </lineage>
</organism>
<evidence type="ECO:0000256" key="2">
    <source>
        <dbReference type="ARBA" id="ARBA00006446"/>
    </source>
</evidence>
<comment type="subcellular location">
    <subcellularLocation>
        <location evidence="1">Membrane</location>
        <topology evidence="1">Multi-pass membrane protein</topology>
    </subcellularLocation>
</comment>
<dbReference type="Proteomes" id="UP001597215">
    <property type="component" value="Unassembled WGS sequence"/>
</dbReference>
<dbReference type="Pfam" id="PF01595">
    <property type="entry name" value="CNNM"/>
    <property type="match status" value="1"/>
</dbReference>
<evidence type="ECO:0000256" key="1">
    <source>
        <dbReference type="ARBA" id="ARBA00004141"/>
    </source>
</evidence>
<dbReference type="InterPro" id="IPR000644">
    <property type="entry name" value="CBS_dom"/>
</dbReference>
<evidence type="ECO:0000313" key="13">
    <source>
        <dbReference type="EMBL" id="MFD1768041.1"/>
    </source>
</evidence>
<keyword evidence="6 8" id="KW-0129">CBS domain</keyword>
<reference evidence="14" key="1">
    <citation type="journal article" date="2019" name="Int. J. Syst. Evol. Microbiol.">
        <title>The Global Catalogue of Microorganisms (GCM) 10K type strain sequencing project: providing services to taxonomists for standard genome sequencing and annotation.</title>
        <authorList>
            <consortium name="The Broad Institute Genomics Platform"/>
            <consortium name="The Broad Institute Genome Sequencing Center for Infectious Disease"/>
            <person name="Wu L."/>
            <person name="Ma J."/>
        </authorList>
    </citation>
    <scope>NUCLEOTIDE SEQUENCE [LARGE SCALE GENOMIC DNA]</scope>
    <source>
        <strain evidence="14">CGMCC 1.12449</strain>
    </source>
</reference>
<dbReference type="Pfam" id="PF03471">
    <property type="entry name" value="CorC_HlyC"/>
    <property type="match status" value="1"/>
</dbReference>
<keyword evidence="4" id="KW-0677">Repeat</keyword>
<dbReference type="PANTHER" id="PTHR22777:SF17">
    <property type="entry name" value="UPF0053 PROTEIN SLL0260"/>
    <property type="match status" value="1"/>
</dbReference>
<dbReference type="PROSITE" id="PS51846">
    <property type="entry name" value="CNNM"/>
    <property type="match status" value="1"/>
</dbReference>
<dbReference type="InterPro" id="IPR005170">
    <property type="entry name" value="Transptr-assoc_dom"/>
</dbReference>
<dbReference type="SUPFAM" id="SSF56176">
    <property type="entry name" value="FAD-binding/transporter-associated domain-like"/>
    <property type="match status" value="1"/>
</dbReference>
<dbReference type="Gene3D" id="3.10.580.10">
    <property type="entry name" value="CBS-domain"/>
    <property type="match status" value="1"/>
</dbReference>
<evidence type="ECO:0000256" key="6">
    <source>
        <dbReference type="ARBA" id="ARBA00023122"/>
    </source>
</evidence>
<dbReference type="Gene3D" id="3.30.465.10">
    <property type="match status" value="1"/>
</dbReference>
<name>A0ABW4MIM4_9SPHN</name>
<sequence>MLRHIMDPSPFPWIDVFIILALIALNGVFAMSELAIVSSRPARLQAMADGGSSGAAAAIKLSKDPGKFLSTVQIGITLIGIIAGAYSGASLGGPMGERIAQLGLFGTKWSMNIGFGLVIGATTYASLVIGELVPKQVALVAPERIAALVARPMEWLARIAAPFVWLLDASSALFFKLFGLDRDNRDALTTEELKVVFTEATHAGIIEEHEHKVISGVVRLADRPVREVMTPRTEVDTISAEASLDDIRDRLLHSPHTRLPVMGESVDDIIGVVQARDIVAAQIEGRPLDLKAMMRKAEIVPDQLDAMDALEILRRSEVPMLLVHDEYGHFEGIVTPNDLLSAIAGEFASDQEQGSAADIVALDDGSLLLDGGMSADTMAQALDIQLPEDRDYATAAGHVLHVLRHLPEEGESFAYSGWHFEIVDMDGRKIDKLRVRRLDDDERPGAAATITL</sequence>
<dbReference type="InterPro" id="IPR036318">
    <property type="entry name" value="FAD-bd_PCMH-like_sf"/>
</dbReference>
<dbReference type="Pfam" id="PF00571">
    <property type="entry name" value="CBS"/>
    <property type="match status" value="2"/>
</dbReference>
<evidence type="ECO:0000256" key="5">
    <source>
        <dbReference type="ARBA" id="ARBA00022989"/>
    </source>
</evidence>
<dbReference type="PANTHER" id="PTHR22777">
    <property type="entry name" value="HEMOLYSIN-RELATED"/>
    <property type="match status" value="1"/>
</dbReference>
<evidence type="ECO:0000313" key="14">
    <source>
        <dbReference type="Proteomes" id="UP001597215"/>
    </source>
</evidence>
<proteinExistence type="inferred from homology"/>
<dbReference type="InterPro" id="IPR016169">
    <property type="entry name" value="FAD-bd_PCMH_sub2"/>
</dbReference>
<evidence type="ECO:0000256" key="10">
    <source>
        <dbReference type="SAM" id="Phobius"/>
    </source>
</evidence>
<feature type="transmembrane region" description="Helical" evidence="10">
    <location>
        <begin position="12"/>
        <end position="37"/>
    </location>
</feature>
<keyword evidence="5 9" id="KW-1133">Transmembrane helix</keyword>
<evidence type="ECO:0000259" key="12">
    <source>
        <dbReference type="PROSITE" id="PS51846"/>
    </source>
</evidence>
<comment type="caution">
    <text evidence="13">The sequence shown here is derived from an EMBL/GenBank/DDBJ whole genome shotgun (WGS) entry which is preliminary data.</text>
</comment>
<protein>
    <submittedName>
        <fullName evidence="13">Hemolysin family protein</fullName>
    </submittedName>
</protein>
<dbReference type="SMART" id="SM01091">
    <property type="entry name" value="CorC_HlyC"/>
    <property type="match status" value="1"/>
</dbReference>
<evidence type="ECO:0000256" key="9">
    <source>
        <dbReference type="PROSITE-ProRule" id="PRU01193"/>
    </source>
</evidence>
<keyword evidence="3 9" id="KW-0812">Transmembrane</keyword>
<accession>A0ABW4MIM4</accession>
<evidence type="ECO:0000256" key="4">
    <source>
        <dbReference type="ARBA" id="ARBA00022737"/>
    </source>
</evidence>
<keyword evidence="7 9" id="KW-0472">Membrane</keyword>
<evidence type="ECO:0000256" key="3">
    <source>
        <dbReference type="ARBA" id="ARBA00022692"/>
    </source>
</evidence>
<gene>
    <name evidence="13" type="ORF">ACFSAG_14445</name>
</gene>
<feature type="domain" description="CBS" evidence="11">
    <location>
        <begin position="293"/>
        <end position="349"/>
    </location>
</feature>
<evidence type="ECO:0000256" key="8">
    <source>
        <dbReference type="PROSITE-ProRule" id="PRU00703"/>
    </source>
</evidence>